<dbReference type="PANTHER" id="PTHR38784">
    <property type="entry name" value="SUCROSE PHOSPHORYLASE"/>
    <property type="match status" value="1"/>
</dbReference>
<evidence type="ECO:0000259" key="3">
    <source>
        <dbReference type="SMART" id="SM00642"/>
    </source>
</evidence>
<name>A0ABT4YRK6_9VIBR</name>
<comment type="caution">
    <text evidence="4">The sequence shown here is derived from an EMBL/GenBank/DDBJ whole genome shotgun (WGS) entry which is preliminary data.</text>
</comment>
<keyword evidence="5" id="KW-1185">Reference proteome</keyword>
<proteinExistence type="predicted"/>
<evidence type="ECO:0000313" key="5">
    <source>
        <dbReference type="Proteomes" id="UP001210678"/>
    </source>
</evidence>
<dbReference type="EMBL" id="JAQLOI010000001">
    <property type="protein sequence ID" value="MDB1124174.1"/>
    <property type="molecule type" value="Genomic_DNA"/>
</dbReference>
<dbReference type="InterPro" id="IPR006047">
    <property type="entry name" value="GH13_cat_dom"/>
</dbReference>
<sequence length="567" mass="63849">MTIENSTVKRLTTSLQQILAGVYSPAQLAQLVPQLINAASGYETPKNKKIWVDQSDIMLITYGDSIVRDGEAPLETLNGFLNTYAKSFLSAVHLLPCYPYTSDDGFSVVDYWEINPELGNWTNVKTLASDYELMFDGVINHISQSSEWFQGYLKGEEQYRNFFVEANPDRDYSSVTRPRALPLLTPFETSDGTKHIWTTFSEDQIDLNFRCPEVFQKIVELLLFYAEQGASFIRLDAIGFMWKELDTPCIHQPQVHALIQAMRAILDAVAPQLKLITETNVPHADNISYFGNGENEAHLVYQFPLPPLTLHTLQTGESDKIVDWMASLEPCSDKTTFFNFLASHDGIGVRPVEGILSKGQVENLVKGVETNGGRVSYKDNGDGTQSPYELNINYFDALRDINTDEQTNLNRFMAAQSILLSMAGVPGIYIHSLLGSKNDTKGLETLGYNRAINREKLNADTVIEELNDPTSRRYQVLERFESLLTLRKNESSFMPSASQRVVKTDSRLITFVRNEKIAVVINISDEPVELKTSTLLSNLKKDLISGNQIETTMILAPYQVMWLCNND</sequence>
<accession>A0ABT4YRK6</accession>
<keyword evidence="2" id="KW-0808">Transferase</keyword>
<dbReference type="RefSeq" id="WP_272136225.1">
    <property type="nucleotide sequence ID" value="NZ_JAQLOI010000001.1"/>
</dbReference>
<dbReference type="InterPro" id="IPR016377">
    <property type="entry name" value="Sucrose_GGa_phosphorylase-rel"/>
</dbReference>
<dbReference type="PANTHER" id="PTHR38784:SF1">
    <property type="entry name" value="SUCROSE PHOSPHORYLASE"/>
    <property type="match status" value="1"/>
</dbReference>
<dbReference type="InterPro" id="IPR033746">
    <property type="entry name" value="GGa_phosphorylase"/>
</dbReference>
<dbReference type="Proteomes" id="UP001210678">
    <property type="component" value="Unassembled WGS sequence"/>
</dbReference>
<dbReference type="GO" id="GO:0016787">
    <property type="term" value="F:hydrolase activity"/>
    <property type="evidence" value="ECO:0007669"/>
    <property type="project" value="UniProtKB-KW"/>
</dbReference>
<evidence type="ECO:0000256" key="1">
    <source>
        <dbReference type="ARBA" id="ARBA00022676"/>
    </source>
</evidence>
<dbReference type="SUPFAM" id="SSF51445">
    <property type="entry name" value="(Trans)glycosidases"/>
    <property type="match status" value="1"/>
</dbReference>
<dbReference type="Pfam" id="PF00128">
    <property type="entry name" value="Alpha-amylase"/>
    <property type="match status" value="1"/>
</dbReference>
<evidence type="ECO:0000313" key="4">
    <source>
        <dbReference type="EMBL" id="MDB1124174.1"/>
    </source>
</evidence>
<reference evidence="4 5" key="1">
    <citation type="submission" date="2023-01" db="EMBL/GenBank/DDBJ databases">
        <title>Vibrio sp. KJ40-1 sp.nov, isolated from marine algae.</title>
        <authorList>
            <person name="Butt M."/>
            <person name="Kim J.M.J."/>
            <person name="Jeon C.O.C."/>
        </authorList>
    </citation>
    <scope>NUCLEOTIDE SEQUENCE [LARGE SCALE GENOMIC DNA]</scope>
    <source>
        <strain evidence="4 5">KJ40-1</strain>
    </source>
</reference>
<keyword evidence="1" id="KW-0328">Glycosyltransferase</keyword>
<dbReference type="PIRSF" id="PIRSF003059">
    <property type="entry name" value="Sucrose_phosphorylase"/>
    <property type="match status" value="1"/>
</dbReference>
<feature type="domain" description="Glycosyl hydrolase family 13 catalytic" evidence="3">
    <location>
        <begin position="56"/>
        <end position="487"/>
    </location>
</feature>
<dbReference type="CDD" id="cd11356">
    <property type="entry name" value="AmyAc_Sucrose_phosphorylase-like_1"/>
    <property type="match status" value="1"/>
</dbReference>
<dbReference type="InterPro" id="IPR013780">
    <property type="entry name" value="Glyco_hydro_b"/>
</dbReference>
<gene>
    <name evidence="4" type="ORF">PGX00_11125</name>
</gene>
<protein>
    <submittedName>
        <fullName evidence="4">Alpha-amylase family glycosyl hydrolase</fullName>
    </submittedName>
</protein>
<keyword evidence="4" id="KW-0378">Hydrolase</keyword>
<dbReference type="Gene3D" id="3.20.20.80">
    <property type="entry name" value="Glycosidases"/>
    <property type="match status" value="1"/>
</dbReference>
<organism evidence="4 5">
    <name type="scientific">Vibrio algarum</name>
    <dbReference type="NCBI Taxonomy" id="3020714"/>
    <lineage>
        <taxon>Bacteria</taxon>
        <taxon>Pseudomonadati</taxon>
        <taxon>Pseudomonadota</taxon>
        <taxon>Gammaproteobacteria</taxon>
        <taxon>Vibrionales</taxon>
        <taxon>Vibrionaceae</taxon>
        <taxon>Vibrio</taxon>
    </lineage>
</organism>
<dbReference type="InterPro" id="IPR045857">
    <property type="entry name" value="O16G_dom_2"/>
</dbReference>
<evidence type="ECO:0000256" key="2">
    <source>
        <dbReference type="ARBA" id="ARBA00022679"/>
    </source>
</evidence>
<dbReference type="SMART" id="SM00642">
    <property type="entry name" value="Aamy"/>
    <property type="match status" value="1"/>
</dbReference>
<dbReference type="InterPro" id="IPR017853">
    <property type="entry name" value="GH"/>
</dbReference>
<dbReference type="Gene3D" id="2.60.40.1180">
    <property type="entry name" value="Golgi alpha-mannosidase II"/>
    <property type="match status" value="1"/>
</dbReference>
<dbReference type="Gene3D" id="3.90.400.10">
    <property type="entry name" value="Oligo-1,6-glucosidase, Domain 2"/>
    <property type="match status" value="1"/>
</dbReference>